<evidence type="ECO:0000313" key="1">
    <source>
        <dbReference type="EMBL" id="AKH47228.1"/>
    </source>
</evidence>
<accession>A0A0F7L6P0</accession>
<organism evidence="1">
    <name type="scientific">uncultured marine virus</name>
    <dbReference type="NCBI Taxonomy" id="186617"/>
    <lineage>
        <taxon>Viruses</taxon>
        <taxon>environmental samples</taxon>
    </lineage>
</organism>
<proteinExistence type="predicted"/>
<protein>
    <submittedName>
        <fullName evidence="1">Uncharacterized protein</fullName>
    </submittedName>
</protein>
<name>A0A0F7L6P0_9VIRU</name>
<sequence>MPRLSCWLPVVAGAVGEGRGAPCARALAGPWLSGWRCGASRVTVGLCEGGLFGILSHHLKQLSGACVWPSEQRSST</sequence>
<reference evidence="1" key="2">
    <citation type="submission" date="2015-03" db="EMBL/GenBank/DDBJ databases">
        <authorList>
            <person name="Chow C.-E.T."/>
            <person name="Winget D.M."/>
            <person name="White R.A.III."/>
            <person name="Hallam S.J."/>
            <person name="Suttle C.A."/>
        </authorList>
    </citation>
    <scope>NUCLEOTIDE SEQUENCE</scope>
    <source>
        <strain evidence="1">Anoxic2_5</strain>
    </source>
</reference>
<reference evidence="1" key="1">
    <citation type="journal article" date="2015" name="Front. Microbiol.">
        <title>Combining genomic sequencing methods to explore viral diversity and reveal potential virus-host interactions.</title>
        <authorList>
            <person name="Chow C.E."/>
            <person name="Winget D.M."/>
            <person name="White R.A.III."/>
            <person name="Hallam S.J."/>
            <person name="Suttle C.A."/>
        </authorList>
    </citation>
    <scope>NUCLEOTIDE SEQUENCE</scope>
    <source>
        <strain evidence="1">Anoxic2_5</strain>
    </source>
</reference>
<dbReference type="EMBL" id="KR029589">
    <property type="protein sequence ID" value="AKH47228.1"/>
    <property type="molecule type" value="Genomic_DNA"/>
</dbReference>